<sequence length="35" mass="4177">MHEKARVYYPGGLFFGVVNFISLDEMRQEKIFLKI</sequence>
<dbReference type="Proteomes" id="UP000032233">
    <property type="component" value="Unassembled WGS sequence"/>
</dbReference>
<comment type="caution">
    <text evidence="2">The sequence shown here is derived from an EMBL/GenBank/DDBJ whole genome shotgun (WGS) entry which is preliminary data.</text>
</comment>
<dbReference type="AlphaFoldDB" id="A0A0D2IZ11"/>
<protein>
    <submittedName>
        <fullName evidence="2">Uncharacterized protein</fullName>
    </submittedName>
</protein>
<name>A0A0D2IZ11_9BACT</name>
<keyword evidence="1" id="KW-1133">Transmembrane helix</keyword>
<evidence type="ECO:0000313" key="3">
    <source>
        <dbReference type="Proteomes" id="UP000032233"/>
    </source>
</evidence>
<dbReference type="InParanoid" id="A0A0D2IZ11"/>
<accession>A0A0D2IZ11</accession>
<keyword evidence="1" id="KW-0812">Transmembrane</keyword>
<evidence type="ECO:0000313" key="2">
    <source>
        <dbReference type="EMBL" id="KIX11254.1"/>
    </source>
</evidence>
<organism evidence="2 3">
    <name type="scientific">Dethiosulfatarculus sandiegensis</name>
    <dbReference type="NCBI Taxonomy" id="1429043"/>
    <lineage>
        <taxon>Bacteria</taxon>
        <taxon>Pseudomonadati</taxon>
        <taxon>Thermodesulfobacteriota</taxon>
        <taxon>Desulfarculia</taxon>
        <taxon>Desulfarculales</taxon>
        <taxon>Desulfarculaceae</taxon>
        <taxon>Dethiosulfatarculus</taxon>
    </lineage>
</organism>
<keyword evidence="3" id="KW-1185">Reference proteome</keyword>
<reference evidence="2 3" key="1">
    <citation type="submission" date="2013-11" db="EMBL/GenBank/DDBJ databases">
        <title>Metagenomic analysis of a methanogenic consortium involved in long chain n-alkane degradation.</title>
        <authorList>
            <person name="Davidova I.A."/>
            <person name="Callaghan A.V."/>
            <person name="Wawrik B."/>
            <person name="Pruitt S."/>
            <person name="Marks C."/>
            <person name="Duncan K.E."/>
            <person name="Suflita J.M."/>
        </authorList>
    </citation>
    <scope>NUCLEOTIDE SEQUENCE [LARGE SCALE GENOMIC DNA]</scope>
    <source>
        <strain evidence="2 3">SPR</strain>
    </source>
</reference>
<gene>
    <name evidence="2" type="ORF">X474_26010</name>
</gene>
<keyword evidence="1" id="KW-0472">Membrane</keyword>
<evidence type="ECO:0000256" key="1">
    <source>
        <dbReference type="SAM" id="Phobius"/>
    </source>
</evidence>
<feature type="transmembrane region" description="Helical" evidence="1">
    <location>
        <begin position="6"/>
        <end position="23"/>
    </location>
</feature>
<dbReference type="EMBL" id="AZAC01000067">
    <property type="protein sequence ID" value="KIX11254.1"/>
    <property type="molecule type" value="Genomic_DNA"/>
</dbReference>
<proteinExistence type="predicted"/>